<dbReference type="PANTHER" id="PTHR43031">
    <property type="entry name" value="FAD-DEPENDENT OXIDOREDUCTASE"/>
    <property type="match status" value="1"/>
</dbReference>
<dbReference type="SUPFAM" id="SSF52821">
    <property type="entry name" value="Rhodanese/Cell cycle control phosphatase"/>
    <property type="match status" value="1"/>
</dbReference>
<dbReference type="Pfam" id="PF00581">
    <property type="entry name" value="Rhodanese"/>
    <property type="match status" value="1"/>
</dbReference>
<proteinExistence type="predicted"/>
<gene>
    <name evidence="2" type="ORF">UFOPK3674_01400</name>
</gene>
<dbReference type="CDD" id="cd00158">
    <property type="entry name" value="RHOD"/>
    <property type="match status" value="1"/>
</dbReference>
<evidence type="ECO:0000313" key="2">
    <source>
        <dbReference type="EMBL" id="CAB4934718.1"/>
    </source>
</evidence>
<dbReference type="PROSITE" id="PS50206">
    <property type="entry name" value="RHODANESE_3"/>
    <property type="match status" value="1"/>
</dbReference>
<name>A0A6J7IU14_9ZZZZ</name>
<dbReference type="AlphaFoldDB" id="A0A6J7IU14"/>
<dbReference type="InterPro" id="IPR001763">
    <property type="entry name" value="Rhodanese-like_dom"/>
</dbReference>
<accession>A0A6J7IU14</accession>
<dbReference type="EMBL" id="CAFBMX010000006">
    <property type="protein sequence ID" value="CAB4934718.1"/>
    <property type="molecule type" value="Genomic_DNA"/>
</dbReference>
<feature type="domain" description="Rhodanese" evidence="1">
    <location>
        <begin position="17"/>
        <end position="104"/>
    </location>
</feature>
<protein>
    <submittedName>
        <fullName evidence="2">Unannotated protein</fullName>
    </submittedName>
</protein>
<organism evidence="2">
    <name type="scientific">freshwater metagenome</name>
    <dbReference type="NCBI Taxonomy" id="449393"/>
    <lineage>
        <taxon>unclassified sequences</taxon>
        <taxon>metagenomes</taxon>
        <taxon>ecological metagenomes</taxon>
    </lineage>
</organism>
<evidence type="ECO:0000259" key="1">
    <source>
        <dbReference type="PROSITE" id="PS50206"/>
    </source>
</evidence>
<dbReference type="PANTHER" id="PTHR43031:SF1">
    <property type="entry name" value="PYRIDINE NUCLEOTIDE-DISULPHIDE OXIDOREDUCTASE"/>
    <property type="match status" value="1"/>
</dbReference>
<dbReference type="InterPro" id="IPR036873">
    <property type="entry name" value="Rhodanese-like_dom_sf"/>
</dbReference>
<reference evidence="2" key="1">
    <citation type="submission" date="2020-05" db="EMBL/GenBank/DDBJ databases">
        <authorList>
            <person name="Chiriac C."/>
            <person name="Salcher M."/>
            <person name="Ghai R."/>
            <person name="Kavagutti S V."/>
        </authorList>
    </citation>
    <scope>NUCLEOTIDE SEQUENCE</scope>
</reference>
<dbReference type="SMART" id="SM00450">
    <property type="entry name" value="RHOD"/>
    <property type="match status" value="1"/>
</dbReference>
<dbReference type="Gene3D" id="3.40.250.10">
    <property type="entry name" value="Rhodanese-like domain"/>
    <property type="match status" value="1"/>
</dbReference>
<dbReference type="InterPro" id="IPR050229">
    <property type="entry name" value="GlpE_sulfurtransferase"/>
</dbReference>
<sequence length="112" mass="11696">MTGPLEISTGRAAALQDDEDAVILDVREPYERAAGHIPGSIHIPLDELGRRAGELDPATPIVVVCRAGMRSLYAAQALQAAGYDAVSMAGGLLAWDGEQRPLDPPGGVVAEH</sequence>